<evidence type="ECO:0000313" key="4">
    <source>
        <dbReference type="Proteomes" id="UP001075354"/>
    </source>
</evidence>
<keyword evidence="4" id="KW-1185">Reference proteome</keyword>
<comment type="caution">
    <text evidence="3">The sequence shown here is derived from an EMBL/GenBank/DDBJ whole genome shotgun (WGS) entry which is preliminary data.</text>
</comment>
<evidence type="ECO:0000259" key="2">
    <source>
        <dbReference type="Pfam" id="PF00047"/>
    </source>
</evidence>
<evidence type="ECO:0000313" key="3">
    <source>
        <dbReference type="EMBL" id="KAJ1528321.1"/>
    </source>
</evidence>
<organism evidence="3 4">
    <name type="scientific">Megalurothrips usitatus</name>
    <name type="common">bean blossom thrips</name>
    <dbReference type="NCBI Taxonomy" id="439358"/>
    <lineage>
        <taxon>Eukaryota</taxon>
        <taxon>Metazoa</taxon>
        <taxon>Ecdysozoa</taxon>
        <taxon>Arthropoda</taxon>
        <taxon>Hexapoda</taxon>
        <taxon>Insecta</taxon>
        <taxon>Pterygota</taxon>
        <taxon>Neoptera</taxon>
        <taxon>Paraneoptera</taxon>
        <taxon>Thysanoptera</taxon>
        <taxon>Terebrantia</taxon>
        <taxon>Thripoidea</taxon>
        <taxon>Thripidae</taxon>
        <taxon>Megalurothrips</taxon>
    </lineage>
</organism>
<keyword evidence="1" id="KW-1133">Transmembrane helix</keyword>
<dbReference type="InterPro" id="IPR013783">
    <property type="entry name" value="Ig-like_fold"/>
</dbReference>
<dbReference type="AlphaFoldDB" id="A0AAV7XW88"/>
<accession>A0AAV7XW88</accession>
<reference evidence="3" key="1">
    <citation type="submission" date="2022-12" db="EMBL/GenBank/DDBJ databases">
        <title>Chromosome-level genome assembly of the bean flower thrips Megalurothrips usitatus.</title>
        <authorList>
            <person name="Ma L."/>
            <person name="Liu Q."/>
            <person name="Li H."/>
            <person name="Cai W."/>
        </authorList>
    </citation>
    <scope>NUCLEOTIDE SEQUENCE</scope>
    <source>
        <strain evidence="3">Cailab_2022a</strain>
    </source>
</reference>
<dbReference type="PANTHER" id="PTHR23278:SF26">
    <property type="entry name" value="SIDESTEP III, ISOFORM O"/>
    <property type="match status" value="1"/>
</dbReference>
<dbReference type="SUPFAM" id="SSF48726">
    <property type="entry name" value="Immunoglobulin"/>
    <property type="match status" value="1"/>
</dbReference>
<sequence>MPVTHNLTQGVILSSRSLVLQRVTRRQAGGYTCHASNERGNTTSRPVHLRVKCEYTHLFFFFFLSSFFFFFFLQPT</sequence>
<name>A0AAV7XW88_9NEOP</name>
<dbReference type="PANTHER" id="PTHR23278">
    <property type="entry name" value="SIDESTEP PROTEIN"/>
    <property type="match status" value="1"/>
</dbReference>
<proteinExistence type="predicted"/>
<dbReference type="EMBL" id="JAPTSV010000004">
    <property type="protein sequence ID" value="KAJ1528321.1"/>
    <property type="molecule type" value="Genomic_DNA"/>
</dbReference>
<keyword evidence="1" id="KW-0472">Membrane</keyword>
<protein>
    <recommendedName>
        <fullName evidence="2">Immunoglobulin-like beta-sandwich domain-containing protein</fullName>
    </recommendedName>
</protein>
<evidence type="ECO:0000256" key="1">
    <source>
        <dbReference type="SAM" id="Phobius"/>
    </source>
</evidence>
<dbReference type="Gene3D" id="2.60.40.10">
    <property type="entry name" value="Immunoglobulins"/>
    <property type="match status" value="1"/>
</dbReference>
<dbReference type="Pfam" id="PF00047">
    <property type="entry name" value="ig"/>
    <property type="match status" value="1"/>
</dbReference>
<dbReference type="Proteomes" id="UP001075354">
    <property type="component" value="Chromosome 4"/>
</dbReference>
<dbReference type="InterPro" id="IPR036179">
    <property type="entry name" value="Ig-like_dom_sf"/>
</dbReference>
<dbReference type="InterPro" id="IPR013151">
    <property type="entry name" value="Immunoglobulin_dom"/>
</dbReference>
<gene>
    <name evidence="3" type="ORF">ONE63_006742</name>
</gene>
<feature type="domain" description="Immunoglobulin-like beta-sandwich" evidence="2">
    <location>
        <begin position="15"/>
        <end position="45"/>
    </location>
</feature>
<keyword evidence="1" id="KW-0812">Transmembrane</keyword>
<feature type="transmembrane region" description="Helical" evidence="1">
    <location>
        <begin position="55"/>
        <end position="73"/>
    </location>
</feature>